<accession>A0A0F5JZZ4</accession>
<dbReference type="STRING" id="28092.WM40_15145"/>
<dbReference type="Pfam" id="PF07969">
    <property type="entry name" value="Amidohydro_3"/>
    <property type="match status" value="1"/>
</dbReference>
<dbReference type="OrthoDB" id="9785413at2"/>
<dbReference type="InterPro" id="IPR011059">
    <property type="entry name" value="Metal-dep_hydrolase_composite"/>
</dbReference>
<dbReference type="NCBIfam" id="NF011987">
    <property type="entry name" value="PRK15446.2-3"/>
    <property type="match status" value="1"/>
</dbReference>
<comment type="caution">
    <text evidence="2">The sequence shown here is derived from an EMBL/GenBank/DDBJ whole genome shotgun (WGS) entry which is preliminary data.</text>
</comment>
<gene>
    <name evidence="2" type="ORF">WM40_15145</name>
</gene>
<evidence type="ECO:0000313" key="3">
    <source>
        <dbReference type="Proteomes" id="UP000033618"/>
    </source>
</evidence>
<dbReference type="InterPro" id="IPR032466">
    <property type="entry name" value="Metal_Hydrolase"/>
</dbReference>
<dbReference type="InterPro" id="IPR013108">
    <property type="entry name" value="Amidohydro_3"/>
</dbReference>
<dbReference type="AlphaFoldDB" id="A0A0F5JZZ4"/>
<dbReference type="Proteomes" id="UP000033618">
    <property type="component" value="Unassembled WGS sequence"/>
</dbReference>
<reference evidence="2 3" key="1">
    <citation type="submission" date="2015-03" db="EMBL/GenBank/DDBJ databases">
        <title>Draft Genome Sequence of Burkholderia andropogonis type strain ICMP2807, isolated from Sorghum bicolor.</title>
        <authorList>
            <person name="Lopes-Santos L."/>
            <person name="Castro D.B."/>
            <person name="Ottoboni L.M."/>
            <person name="Park D."/>
            <person name="Weirc B.S."/>
            <person name="Destefano S.A."/>
        </authorList>
    </citation>
    <scope>NUCLEOTIDE SEQUENCE [LARGE SCALE GENOMIC DNA]</scope>
    <source>
        <strain evidence="2 3">ICMP2807</strain>
    </source>
</reference>
<organism evidence="2 3">
    <name type="scientific">Robbsia andropogonis</name>
    <dbReference type="NCBI Taxonomy" id="28092"/>
    <lineage>
        <taxon>Bacteria</taxon>
        <taxon>Pseudomonadati</taxon>
        <taxon>Pseudomonadota</taxon>
        <taxon>Betaproteobacteria</taxon>
        <taxon>Burkholderiales</taxon>
        <taxon>Burkholderiaceae</taxon>
        <taxon>Robbsia</taxon>
    </lineage>
</organism>
<evidence type="ECO:0000259" key="1">
    <source>
        <dbReference type="Pfam" id="PF07969"/>
    </source>
</evidence>
<name>A0A0F5JZZ4_9BURK</name>
<dbReference type="EMBL" id="LAQU01000015">
    <property type="protein sequence ID" value="KKB62882.1"/>
    <property type="molecule type" value="Genomic_DNA"/>
</dbReference>
<dbReference type="PATRIC" id="fig|28092.6.peg.3575"/>
<proteinExistence type="predicted"/>
<dbReference type="SUPFAM" id="SSF51556">
    <property type="entry name" value="Metallo-dependent hydrolases"/>
    <property type="match status" value="1"/>
</dbReference>
<dbReference type="InterPro" id="IPR051781">
    <property type="entry name" value="Metallo-dep_Hydrolase"/>
</dbReference>
<dbReference type="PANTHER" id="PTHR43135:SF3">
    <property type="entry name" value="ALPHA-D-RIBOSE 1-METHYLPHOSPHONATE 5-TRIPHOSPHATE DIPHOSPHATASE"/>
    <property type="match status" value="1"/>
</dbReference>
<dbReference type="SUPFAM" id="SSF51338">
    <property type="entry name" value="Composite domain of metallo-dependent hydrolases"/>
    <property type="match status" value="1"/>
</dbReference>
<dbReference type="GO" id="GO:0016810">
    <property type="term" value="F:hydrolase activity, acting on carbon-nitrogen (but not peptide) bonds"/>
    <property type="evidence" value="ECO:0007669"/>
    <property type="project" value="InterPro"/>
</dbReference>
<evidence type="ECO:0000313" key="2">
    <source>
        <dbReference type="EMBL" id="KKB62882.1"/>
    </source>
</evidence>
<dbReference type="NCBIfam" id="NF011990">
    <property type="entry name" value="PRK15446.2-6"/>
    <property type="match status" value="1"/>
</dbReference>
<keyword evidence="3" id="KW-1185">Reference proteome</keyword>
<dbReference type="Gene3D" id="2.30.40.10">
    <property type="entry name" value="Urease, subunit C, domain 1"/>
    <property type="match status" value="1"/>
</dbReference>
<sequence length="429" mass="46148">MTQPHTTHGVTTLRPAALGGIVGRRVLTRDGVGAARMCFDGETIADVVSDAGAGAATVMSRYDNIDFLDAGDLLVLPGIVDIHGDAFERAVMPRPGVHFDYGHALWDVDRQLLVNGITTAFHGVTVSWEGGLRGASYAERMFDALHRHANVLGARHQVHLRFETHNLDDVDRACAWIDEGRIGFVALNDHLPSMYKRLGNDRKLLQYADRAQCDLDAFSQRIIHAHARADDVPAAMARLVKTALSAGLRVASHDDPDETVRRDYHALGCDVAEFPLNVPTAALAHSLGNAVIFGAPNVVRGGSHVNAPNALEMVRAGYCNVLASDYYYPAPLHAVFMLVAQGVRTLAEAWPLVSANPALAANLTDRGMLATGQRADVVVVDDSLPGLPRVVATVVNGRIVFADRHWALRSGSASAVFSDGALTNAREEE</sequence>
<protein>
    <submittedName>
        <fullName evidence="2">Phosphonate metabolism protein PhnM</fullName>
    </submittedName>
</protein>
<feature type="domain" description="Amidohydrolase 3" evidence="1">
    <location>
        <begin position="235"/>
        <end position="401"/>
    </location>
</feature>
<dbReference type="PANTHER" id="PTHR43135">
    <property type="entry name" value="ALPHA-D-RIBOSE 1-METHYLPHOSPHONATE 5-TRIPHOSPHATE DIPHOSPHATASE"/>
    <property type="match status" value="1"/>
</dbReference>
<dbReference type="RefSeq" id="WP_046153283.1">
    <property type="nucleotide sequence ID" value="NZ_CADFGU010000007.1"/>
</dbReference>